<keyword evidence="3 6" id="KW-0812">Transmembrane</keyword>
<gene>
    <name evidence="7" type="ORF">JYB88_17675</name>
</gene>
<feature type="transmembrane region" description="Helical" evidence="6">
    <location>
        <begin position="358"/>
        <end position="379"/>
    </location>
</feature>
<feature type="transmembrane region" description="Helical" evidence="6">
    <location>
        <begin position="48"/>
        <end position="73"/>
    </location>
</feature>
<sequence>MNISSLWRDSTKHKALFALALPMMLSNITVPLLGLVDTAVIGHLSDAYYLGAVAFGSMVITLIVWLLGFLRMATTGLVAQAWGAGNHKAQAQTLWQGLALAALLGLGILLLQSPLWQLALWCSDASPEVSHFGSQYFAIRIWSQPLALANLVMLGWLLGRGRSKVAMWQLIVSNLANIALDLLFVLGFHWGISGAALASVLADLFAFLLLATLTRRELLAINSLALPNWHSLQQGMGRLLRLNLDIFIRSLCLQAAFAFMTIKGAGLGDVQLAANAVLLNLMMLIAYALDGIAYYAEVQTGNALGRRDNAGLQQGVVLAFFWSAVFALLFSLTFLLLGPWMIALLTDITEVRTEANRLLPWLIGLPLLAFGCFLFDGVYIGASKGREMRNGMLFACAGVFFPIWWLSQDWGNGALWLALSCFMLARSLSLGGHYLLTRHNFERT</sequence>
<feature type="transmembrane region" description="Helical" evidence="6">
    <location>
        <begin position="192"/>
        <end position="213"/>
    </location>
</feature>
<dbReference type="KEGG" id="scyp:JYB88_17675"/>
<dbReference type="GO" id="GO:0015297">
    <property type="term" value="F:antiporter activity"/>
    <property type="evidence" value="ECO:0007669"/>
    <property type="project" value="InterPro"/>
</dbReference>
<dbReference type="GO" id="GO:0005886">
    <property type="term" value="C:plasma membrane"/>
    <property type="evidence" value="ECO:0007669"/>
    <property type="project" value="TreeGrafter"/>
</dbReference>
<comment type="subcellular location">
    <subcellularLocation>
        <location evidence="1">Membrane</location>
        <topology evidence="1">Multi-pass membrane protein</topology>
    </subcellularLocation>
</comment>
<dbReference type="InterPro" id="IPR044644">
    <property type="entry name" value="DinF-like"/>
</dbReference>
<dbReference type="PANTHER" id="PTHR42893:SF46">
    <property type="entry name" value="PROTEIN DETOXIFICATION 44, CHLOROPLASTIC"/>
    <property type="match status" value="1"/>
</dbReference>
<feature type="transmembrane region" description="Helical" evidence="6">
    <location>
        <begin position="15"/>
        <end position="36"/>
    </location>
</feature>
<feature type="transmembrane region" description="Helical" evidence="6">
    <location>
        <begin position="94"/>
        <end position="116"/>
    </location>
</feature>
<comment type="similarity">
    <text evidence="2">Belongs to the multi antimicrobial extrusion (MATE) (TC 2.A.66.1) family.</text>
</comment>
<dbReference type="Pfam" id="PF01554">
    <property type="entry name" value="MatE"/>
    <property type="match status" value="2"/>
</dbReference>
<evidence type="ECO:0000256" key="4">
    <source>
        <dbReference type="ARBA" id="ARBA00022989"/>
    </source>
</evidence>
<feature type="transmembrane region" description="Helical" evidence="6">
    <location>
        <begin position="136"/>
        <end position="158"/>
    </location>
</feature>
<dbReference type="EMBL" id="CP071504">
    <property type="protein sequence ID" value="QSX31979.1"/>
    <property type="molecule type" value="Genomic_DNA"/>
</dbReference>
<evidence type="ECO:0000256" key="3">
    <source>
        <dbReference type="ARBA" id="ARBA00022692"/>
    </source>
</evidence>
<evidence type="ECO:0000256" key="6">
    <source>
        <dbReference type="SAM" id="Phobius"/>
    </source>
</evidence>
<feature type="transmembrane region" description="Helical" evidence="6">
    <location>
        <begin position="391"/>
        <end position="407"/>
    </location>
</feature>
<accession>A0A974XP83</accession>
<feature type="transmembrane region" description="Helical" evidence="6">
    <location>
        <begin position="246"/>
        <end position="266"/>
    </location>
</feature>
<dbReference type="CDD" id="cd13136">
    <property type="entry name" value="MATE_DinF_like"/>
    <property type="match status" value="1"/>
</dbReference>
<dbReference type="InterPro" id="IPR002528">
    <property type="entry name" value="MATE_fam"/>
</dbReference>
<evidence type="ECO:0000313" key="8">
    <source>
        <dbReference type="Proteomes" id="UP000663281"/>
    </source>
</evidence>
<evidence type="ECO:0000256" key="5">
    <source>
        <dbReference type="ARBA" id="ARBA00023136"/>
    </source>
</evidence>
<feature type="transmembrane region" description="Helical" evidence="6">
    <location>
        <begin position="272"/>
        <end position="295"/>
    </location>
</feature>
<feature type="transmembrane region" description="Helical" evidence="6">
    <location>
        <begin position="316"/>
        <end position="338"/>
    </location>
</feature>
<dbReference type="AlphaFoldDB" id="A0A974XP83"/>
<feature type="transmembrane region" description="Helical" evidence="6">
    <location>
        <begin position="165"/>
        <end position="186"/>
    </location>
</feature>
<keyword evidence="5 6" id="KW-0472">Membrane</keyword>
<evidence type="ECO:0000313" key="7">
    <source>
        <dbReference type="EMBL" id="QSX31979.1"/>
    </source>
</evidence>
<protein>
    <submittedName>
        <fullName evidence="7">MATE family efflux transporter</fullName>
    </submittedName>
</protein>
<organism evidence="7 8">
    <name type="scientific">Shewanella cyperi</name>
    <dbReference type="NCBI Taxonomy" id="2814292"/>
    <lineage>
        <taxon>Bacteria</taxon>
        <taxon>Pseudomonadati</taxon>
        <taxon>Pseudomonadota</taxon>
        <taxon>Gammaproteobacteria</taxon>
        <taxon>Alteromonadales</taxon>
        <taxon>Shewanellaceae</taxon>
        <taxon>Shewanella</taxon>
    </lineage>
</organism>
<keyword evidence="8" id="KW-1185">Reference proteome</keyword>
<dbReference type="GO" id="GO:0042910">
    <property type="term" value="F:xenobiotic transmembrane transporter activity"/>
    <property type="evidence" value="ECO:0007669"/>
    <property type="project" value="InterPro"/>
</dbReference>
<proteinExistence type="inferred from homology"/>
<reference evidence="7 8" key="1">
    <citation type="submission" date="2021-03" db="EMBL/GenBank/DDBJ databases">
        <title>Novel species identification of genus Shewanella.</title>
        <authorList>
            <person name="Liu G."/>
            <person name="Zhang Q."/>
        </authorList>
    </citation>
    <scope>NUCLEOTIDE SEQUENCE [LARGE SCALE GENOMIC DNA]</scope>
    <source>
        <strain evidence="7 8">FJAT-53726</strain>
    </source>
</reference>
<dbReference type="NCBIfam" id="TIGR00797">
    <property type="entry name" value="matE"/>
    <property type="match status" value="1"/>
</dbReference>
<evidence type="ECO:0000256" key="2">
    <source>
        <dbReference type="ARBA" id="ARBA00010199"/>
    </source>
</evidence>
<dbReference type="Proteomes" id="UP000663281">
    <property type="component" value="Chromosome"/>
</dbReference>
<keyword evidence="4 6" id="KW-1133">Transmembrane helix</keyword>
<evidence type="ECO:0000256" key="1">
    <source>
        <dbReference type="ARBA" id="ARBA00004141"/>
    </source>
</evidence>
<feature type="transmembrane region" description="Helical" evidence="6">
    <location>
        <begin position="413"/>
        <end position="436"/>
    </location>
</feature>
<dbReference type="PANTHER" id="PTHR42893">
    <property type="entry name" value="PROTEIN DETOXIFICATION 44, CHLOROPLASTIC-RELATED"/>
    <property type="match status" value="1"/>
</dbReference>
<name>A0A974XP83_9GAMM</name>